<dbReference type="AlphaFoldDB" id="A0A941GTQ8"/>
<evidence type="ECO:0000313" key="3">
    <source>
        <dbReference type="Proteomes" id="UP000767446"/>
    </source>
</evidence>
<accession>A0A941GTQ8</accession>
<gene>
    <name evidence="2" type="ORF">DSM107014_09130</name>
</gene>
<dbReference type="PIRSF" id="PIRSF026426">
    <property type="entry name" value="DUF1499"/>
    <property type="match status" value="1"/>
</dbReference>
<dbReference type="PANTHER" id="PTHR34801:SF6">
    <property type="entry name" value="SLL1620 PROTEIN"/>
    <property type="match status" value="1"/>
</dbReference>
<evidence type="ECO:0000313" key="2">
    <source>
        <dbReference type="EMBL" id="MBR8828047.1"/>
    </source>
</evidence>
<protein>
    <submittedName>
        <fullName evidence="2">DUF1499 domain-containing protein</fullName>
    </submittedName>
</protein>
<dbReference type="PANTHER" id="PTHR34801">
    <property type="entry name" value="EXPRESSED PROTEIN"/>
    <property type="match status" value="1"/>
</dbReference>
<dbReference type="Proteomes" id="UP000767446">
    <property type="component" value="Unassembled WGS sequence"/>
</dbReference>
<feature type="region of interest" description="Disordered" evidence="1">
    <location>
        <begin position="15"/>
        <end position="39"/>
    </location>
</feature>
<dbReference type="EMBL" id="JADQBC010000053">
    <property type="protein sequence ID" value="MBR8828047.1"/>
    <property type="molecule type" value="Genomic_DNA"/>
</dbReference>
<reference evidence="2" key="1">
    <citation type="submission" date="2021-02" db="EMBL/GenBank/DDBJ databases">
        <title>Metagenome analyses of Stigonema ocellatum DSM 106950, Chlorogloea purpurea SAG 13.99 and Gomphosphaeria aponina DSM 107014.</title>
        <authorList>
            <person name="Marter P."/>
            <person name="Huang S."/>
        </authorList>
    </citation>
    <scope>NUCLEOTIDE SEQUENCE</scope>
    <source>
        <strain evidence="2">JP213</strain>
    </source>
</reference>
<organism evidence="2 3">
    <name type="scientific">Gomphosphaeria aponina SAG 52.96 = DSM 107014</name>
    <dbReference type="NCBI Taxonomy" id="1521640"/>
    <lineage>
        <taxon>Bacteria</taxon>
        <taxon>Bacillati</taxon>
        <taxon>Cyanobacteriota</taxon>
        <taxon>Cyanophyceae</taxon>
        <taxon>Oscillatoriophycideae</taxon>
        <taxon>Chroococcales</taxon>
        <taxon>Gomphosphaeriaceae</taxon>
        <taxon>Gomphosphaeria</taxon>
    </lineage>
</organism>
<comment type="caution">
    <text evidence="2">The sequence shown here is derived from an EMBL/GenBank/DDBJ whole genome shotgun (WGS) entry which is preliminary data.</text>
</comment>
<feature type="compositionally biased region" description="Polar residues" evidence="1">
    <location>
        <begin position="27"/>
        <end position="36"/>
    </location>
</feature>
<evidence type="ECO:0000256" key="1">
    <source>
        <dbReference type="SAM" id="MobiDB-lite"/>
    </source>
</evidence>
<proteinExistence type="predicted"/>
<dbReference type="Pfam" id="PF07386">
    <property type="entry name" value="DUF1499"/>
    <property type="match status" value="1"/>
</dbReference>
<dbReference type="InterPro" id="IPR010865">
    <property type="entry name" value="DUF1499"/>
</dbReference>
<name>A0A941GTQ8_9CHRO</name>
<sequence>MFNFAGKRPHNLGVKEGKLTPCPGSPNCVNSQSSDPQAKIEPLPPVAIAVLRKIIEGMERTKIIEERENYLYAEFKTKLMGFVDDVEFYLDQDADVIHVRSASRLGQSDLGVNRKRIEAIRAQLGK</sequence>